<feature type="region of interest" description="Disordered" evidence="1">
    <location>
        <begin position="1"/>
        <end position="35"/>
    </location>
</feature>
<name>A0AAV5CJW3_ELECO</name>
<dbReference type="Proteomes" id="UP001054889">
    <property type="component" value="Unassembled WGS sequence"/>
</dbReference>
<dbReference type="EMBL" id="BQKI01000007">
    <property type="protein sequence ID" value="GJM98312.1"/>
    <property type="molecule type" value="Genomic_DNA"/>
</dbReference>
<gene>
    <name evidence="2" type="primary">ga15308</name>
    <name evidence="2" type="ORF">PR202_ga15308</name>
</gene>
<evidence type="ECO:0000313" key="3">
    <source>
        <dbReference type="Proteomes" id="UP001054889"/>
    </source>
</evidence>
<keyword evidence="3" id="KW-1185">Reference proteome</keyword>
<evidence type="ECO:0000256" key="1">
    <source>
        <dbReference type="SAM" id="MobiDB-lite"/>
    </source>
</evidence>
<reference evidence="2" key="2">
    <citation type="submission" date="2021-12" db="EMBL/GenBank/DDBJ databases">
        <title>Resequencing data analysis of finger millet.</title>
        <authorList>
            <person name="Hatakeyama M."/>
            <person name="Aluri S."/>
            <person name="Balachadran M.T."/>
            <person name="Sivarajan S.R."/>
            <person name="Poveda L."/>
            <person name="Shimizu-Inatsugi R."/>
            <person name="Schlapbach R."/>
            <person name="Sreeman S.M."/>
            <person name="Shimizu K.K."/>
        </authorList>
    </citation>
    <scope>NUCLEOTIDE SEQUENCE</scope>
</reference>
<evidence type="ECO:0000313" key="2">
    <source>
        <dbReference type="EMBL" id="GJM98312.1"/>
    </source>
</evidence>
<feature type="compositionally biased region" description="Basic and acidic residues" evidence="1">
    <location>
        <begin position="25"/>
        <end position="35"/>
    </location>
</feature>
<dbReference type="AlphaFoldDB" id="A0AAV5CJW3"/>
<proteinExistence type="predicted"/>
<feature type="compositionally biased region" description="Polar residues" evidence="1">
    <location>
        <begin position="8"/>
        <end position="24"/>
    </location>
</feature>
<reference evidence="2" key="1">
    <citation type="journal article" date="2018" name="DNA Res.">
        <title>Multiple hybrid de novo genome assembly of finger millet, an orphan allotetraploid crop.</title>
        <authorList>
            <person name="Hatakeyama M."/>
            <person name="Aluri S."/>
            <person name="Balachadran M.T."/>
            <person name="Sivarajan S.R."/>
            <person name="Patrignani A."/>
            <person name="Gruter S."/>
            <person name="Poveda L."/>
            <person name="Shimizu-Inatsugi R."/>
            <person name="Baeten J."/>
            <person name="Francoijs K.J."/>
            <person name="Nataraja K.N."/>
            <person name="Reddy Y.A.N."/>
            <person name="Phadnis S."/>
            <person name="Ravikumar R.L."/>
            <person name="Schlapbach R."/>
            <person name="Sreeman S.M."/>
            <person name="Shimizu K.K."/>
        </authorList>
    </citation>
    <scope>NUCLEOTIDE SEQUENCE</scope>
</reference>
<protein>
    <submittedName>
        <fullName evidence="2">Uncharacterized protein</fullName>
    </submittedName>
</protein>
<sequence length="279" mass="31218">MAKAISRARTQNRLPIDNRSTGTRTVKEEGQQKKAEGTASSCDCSACRSFISSRCRFGHEPHTDEEATDQEKQATTALRVLSFGGAKMKIRNQAPGLLKKAATSFKSKADVLRTKLIILASLRRRMALVAAVSRRIHTLVSSDGPAKQARMDYYDRALMLRKAMAAVSEDHETVRGPGHAGMVVVDASEMAMSDEDAHGFLDWTQSLFDDDNCYVADEDDVEEEDDDLVLDDAPDEPSVIEVIRSNREVQGLEFNMDEEIDEACDMFIRRFRSRMNRSF</sequence>
<dbReference type="PANTHER" id="PTHR33450">
    <property type="entry name" value="EMB|CAB67623.1-RELATED"/>
    <property type="match status" value="1"/>
</dbReference>
<organism evidence="2 3">
    <name type="scientific">Eleusine coracana subsp. coracana</name>
    <dbReference type="NCBI Taxonomy" id="191504"/>
    <lineage>
        <taxon>Eukaryota</taxon>
        <taxon>Viridiplantae</taxon>
        <taxon>Streptophyta</taxon>
        <taxon>Embryophyta</taxon>
        <taxon>Tracheophyta</taxon>
        <taxon>Spermatophyta</taxon>
        <taxon>Magnoliopsida</taxon>
        <taxon>Liliopsida</taxon>
        <taxon>Poales</taxon>
        <taxon>Poaceae</taxon>
        <taxon>PACMAD clade</taxon>
        <taxon>Chloridoideae</taxon>
        <taxon>Cynodonteae</taxon>
        <taxon>Eleusininae</taxon>
        <taxon>Eleusine</taxon>
    </lineage>
</organism>
<comment type="caution">
    <text evidence="2">The sequence shown here is derived from an EMBL/GenBank/DDBJ whole genome shotgun (WGS) entry which is preliminary data.</text>
</comment>
<dbReference type="PANTHER" id="PTHR33450:SF6">
    <property type="entry name" value="OS09G0511200 PROTEIN"/>
    <property type="match status" value="1"/>
</dbReference>
<accession>A0AAV5CJW3</accession>